<dbReference type="OrthoDB" id="5881184at2"/>
<dbReference type="InterPro" id="IPR029063">
    <property type="entry name" value="SAM-dependent_MTases_sf"/>
</dbReference>
<dbReference type="Proteomes" id="UP000028549">
    <property type="component" value="Unassembled WGS sequence"/>
</dbReference>
<dbReference type="SUPFAM" id="SSF53335">
    <property type="entry name" value="S-adenosyl-L-methionine-dependent methyltransferases"/>
    <property type="match status" value="1"/>
</dbReference>
<dbReference type="AlphaFoldDB" id="A0A084GWM3"/>
<dbReference type="PIRSF" id="PIRSF018637">
    <property type="entry name" value="TrmK"/>
    <property type="match status" value="1"/>
</dbReference>
<keyword evidence="3" id="KW-1185">Reference proteome</keyword>
<dbReference type="Gene3D" id="3.40.50.150">
    <property type="entry name" value="Vaccinia Virus protein VP39"/>
    <property type="match status" value="1"/>
</dbReference>
<dbReference type="InterPro" id="IPR006901">
    <property type="entry name" value="TrmK"/>
</dbReference>
<keyword evidence="2" id="KW-0808">Transferase</keyword>
<keyword evidence="2" id="KW-0489">Methyltransferase</keyword>
<dbReference type="Pfam" id="PF04816">
    <property type="entry name" value="TrmK"/>
    <property type="match status" value="1"/>
</dbReference>
<name>A0A084GWM3_METID</name>
<dbReference type="PANTHER" id="PTHR38451:SF1">
    <property type="entry name" value="TRNA (ADENINE(22)-N(1))-METHYLTRANSFERASE"/>
    <property type="match status" value="1"/>
</dbReference>
<feature type="coiled-coil region" evidence="1">
    <location>
        <begin position="191"/>
        <end position="234"/>
    </location>
</feature>
<organism evidence="2 3">
    <name type="scientific">Metabacillus indicus</name>
    <name type="common">Bacillus indicus</name>
    <dbReference type="NCBI Taxonomy" id="246786"/>
    <lineage>
        <taxon>Bacteria</taxon>
        <taxon>Bacillati</taxon>
        <taxon>Bacillota</taxon>
        <taxon>Bacilli</taxon>
        <taxon>Bacillales</taxon>
        <taxon>Bacillaceae</taxon>
        <taxon>Metabacillus</taxon>
    </lineage>
</organism>
<proteinExistence type="predicted"/>
<accession>A0A084GWM3</accession>
<dbReference type="GO" id="GO:0032259">
    <property type="term" value="P:methylation"/>
    <property type="evidence" value="ECO:0007669"/>
    <property type="project" value="UniProtKB-KW"/>
</dbReference>
<comment type="caution">
    <text evidence="2">The sequence shown here is derived from an EMBL/GenBank/DDBJ whole genome shotgun (WGS) entry which is preliminary data.</text>
</comment>
<gene>
    <name evidence="2" type="ORF">GS18_0211485</name>
</gene>
<dbReference type="PANTHER" id="PTHR38451">
    <property type="entry name" value="TRNA (ADENINE(22)-N(1))-METHYLTRANSFERASE"/>
    <property type="match status" value="1"/>
</dbReference>
<dbReference type="FunFam" id="3.40.50.150:FF:000136">
    <property type="entry name" value="tRNA (Adenine(22)-N(1))-methyltransferase TrmK"/>
    <property type="match status" value="1"/>
</dbReference>
<protein>
    <submittedName>
        <fullName evidence="2">SAM-dependent methyltransferase</fullName>
    </submittedName>
</protein>
<evidence type="ECO:0000313" key="2">
    <source>
        <dbReference type="EMBL" id="KEZ51735.1"/>
    </source>
</evidence>
<sequence>MNDVNLSKRLKTVADYIPEGAVLADIGSDHAYLPCYALLNGLAASAVAGEVVEGPYQSAKKQVKKSGLEDVISVRLGSGLEVIEPNEVTCITIAGMGGALIEKILDAGKEKLQGVQRLILQPNIHAHHIREWLLQNGWELVNEEILEEDGKIYEILVGERGDAKAPYQDVSLETGLLVGPHLMRKQSSTFIKKWSQEKEHYKRILENISKATESEENSRKMQELTRMIAMLEEAAGE</sequence>
<keyword evidence="1" id="KW-0175">Coiled coil</keyword>
<dbReference type="RefSeq" id="WP_035207193.1">
    <property type="nucleotide sequence ID" value="NZ_JNVC02000005.1"/>
</dbReference>
<dbReference type="Gene3D" id="1.10.287.1890">
    <property type="match status" value="1"/>
</dbReference>
<dbReference type="EMBL" id="JNVC02000005">
    <property type="protein sequence ID" value="KEZ51735.1"/>
    <property type="molecule type" value="Genomic_DNA"/>
</dbReference>
<evidence type="ECO:0000313" key="3">
    <source>
        <dbReference type="Proteomes" id="UP000028549"/>
    </source>
</evidence>
<evidence type="ECO:0000256" key="1">
    <source>
        <dbReference type="SAM" id="Coils"/>
    </source>
</evidence>
<dbReference type="GO" id="GO:0160105">
    <property type="term" value="F:tRNA (adenine(22)-N1)-methyltransferase activity"/>
    <property type="evidence" value="ECO:0007669"/>
    <property type="project" value="InterPro"/>
</dbReference>
<reference evidence="2 3" key="1">
    <citation type="journal article" date="2005" name="Int. J. Syst. Evol. Microbiol.">
        <title>Bacillus cibi sp. nov., isolated from jeotgal, a traditional Korean fermented seafood.</title>
        <authorList>
            <person name="Yoon J.H."/>
            <person name="Lee C.H."/>
            <person name="Oh T.K."/>
        </authorList>
    </citation>
    <scope>NUCLEOTIDE SEQUENCE [LARGE SCALE GENOMIC DNA]</scope>
    <source>
        <strain evidence="2 3">DSM 16189</strain>
    </source>
</reference>
<dbReference type="STRING" id="246786.GS18_0211485"/>